<dbReference type="Proteomes" id="UP000287756">
    <property type="component" value="Chromosome"/>
</dbReference>
<gene>
    <name evidence="1" type="ORF">HLI_20715</name>
</gene>
<organism evidence="1 2">
    <name type="scientific">Halobacillus litoralis</name>
    <dbReference type="NCBI Taxonomy" id="45668"/>
    <lineage>
        <taxon>Bacteria</taxon>
        <taxon>Bacillati</taxon>
        <taxon>Bacillota</taxon>
        <taxon>Bacilli</taxon>
        <taxon>Bacillales</taxon>
        <taxon>Bacillaceae</taxon>
        <taxon>Halobacillus</taxon>
    </lineage>
</organism>
<evidence type="ECO:0008006" key="3">
    <source>
        <dbReference type="Google" id="ProtNLM"/>
    </source>
</evidence>
<accession>A0A410MII9</accession>
<evidence type="ECO:0000313" key="2">
    <source>
        <dbReference type="Proteomes" id="UP000287756"/>
    </source>
</evidence>
<sequence>MNSYSSQVRTKMMGKYSKLGTPGKWYLGEAPANPQPGIAPLVFIHGINSSSYTWWEDNDMYELAREHGYETAFIDVSPVKDMWDNGLLLATIIPDLYEHFGERLTVIAHSKGGIDTQAALLHYGALPYVHEIITLSSPHHGSQLANLAYSSWASWLADIIGSKNDATFSLQTGYMSYYRSQTDSLPTIDHVPTFTFGGTGWGAFGTSLFWGGLYLRSFGANDGVVTVESSRLPYATEIRVDDWNHYEIKRGSSTFPYLQDYLSEGGRIPITQTVNVASHSPQAYHPSYHQGGVYRGSIVEVFEVEEEVKEVIVDWVSNQPDPLLTLFHPDGSKDYQMITTADSEIFEGAYHHTFTLVSPEKGSWKLQSTSPYERYLLSVAYESPINEELEVIVDADLNLLFQTKDSYLIWNNQRKLTADIRLAFIRKGERQSKTNSWKNINQTIFTKIPKYGEGIYNITVDVHGKTVNNDAFNRTIILSVYVDQDGNIYQ</sequence>
<dbReference type="EMBL" id="CP026118">
    <property type="protein sequence ID" value="QAS54465.1"/>
    <property type="molecule type" value="Genomic_DNA"/>
</dbReference>
<dbReference type="KEGG" id="hli:HLI_20715"/>
<proteinExistence type="predicted"/>
<dbReference type="RefSeq" id="WP_128526727.1">
    <property type="nucleotide sequence ID" value="NZ_CP026118.1"/>
</dbReference>
<dbReference type="Gene3D" id="3.40.50.1820">
    <property type="entry name" value="alpha/beta hydrolase"/>
    <property type="match status" value="1"/>
</dbReference>
<dbReference type="OrthoDB" id="9765872at2"/>
<dbReference type="AlphaFoldDB" id="A0A410MII9"/>
<dbReference type="SUPFAM" id="SSF53474">
    <property type="entry name" value="alpha/beta-Hydrolases"/>
    <property type="match status" value="1"/>
</dbReference>
<evidence type="ECO:0000313" key="1">
    <source>
        <dbReference type="EMBL" id="QAS54465.1"/>
    </source>
</evidence>
<protein>
    <recommendedName>
        <fullName evidence="3">Alpha/beta hydrolase</fullName>
    </recommendedName>
</protein>
<reference evidence="1 2" key="1">
    <citation type="submission" date="2018-01" db="EMBL/GenBank/DDBJ databases">
        <title>The whole genome sequencing and assembly of Halobacillus litoralis ERB031 strain.</title>
        <authorList>
            <person name="Lee S.-J."/>
            <person name="Park M.-K."/>
            <person name="Kim J.-Y."/>
            <person name="Lee Y.-J."/>
            <person name="Yi H."/>
            <person name="Bahn Y.-S."/>
            <person name="Kim J.F."/>
            <person name="Lee D.-W."/>
        </authorList>
    </citation>
    <scope>NUCLEOTIDE SEQUENCE [LARGE SCALE GENOMIC DNA]</scope>
    <source>
        <strain evidence="1 2">ERB 031</strain>
    </source>
</reference>
<dbReference type="InterPro" id="IPR029058">
    <property type="entry name" value="AB_hydrolase_fold"/>
</dbReference>
<name>A0A410MII9_9BACI</name>